<dbReference type="EMBL" id="ML977148">
    <property type="protein sequence ID" value="KAF1988671.1"/>
    <property type="molecule type" value="Genomic_DNA"/>
</dbReference>
<dbReference type="GO" id="GO:0010508">
    <property type="term" value="P:positive regulation of autophagy"/>
    <property type="evidence" value="ECO:0007669"/>
    <property type="project" value="TreeGrafter"/>
</dbReference>
<dbReference type="GO" id="GO:1990130">
    <property type="term" value="C:GATOR1 complex"/>
    <property type="evidence" value="ECO:0007669"/>
    <property type="project" value="TreeGrafter"/>
</dbReference>
<sequence length="576" mass="64529">PSTMINAIFFTRFHPTHGPVVLHQVPAGSIVSTSSAPSIQPLVSFPSIAPYLIPPQEFCDRLVTIRRGQHRIISYPICIENKRYERNQFIFNFAMVLDAEVDMSGHVSVVKKLARMFRNLEEQSGFLSKEEDYALWDKQGVENGYDHELDGETLHSRDLGPKVGDKVYALCEMILEDLNNYSECMIPIDDSNTINLKLFPTRPPPAPVHPWHVPLATVSLSTLSISSDLTLNRLLPYINGISSVAAIAHDADVNIKLARKAIAHLLYYGCILLLDIFQYGAVYAPTPEMGAFIEDDEAQEEAVRYISVGQYRRVNPSDKSQRSPPQSSHAKASSTSDEGDQDRWEWNPSETGISKIRLIELYTSLKPVDPDSESTYAANNNHSNSSGPDDIPANSNAPSNSPTTLRDWCLEHHALASGIDVRRFITFGIIKGFLYRVHKYAIAGDHAAASDKVNVQAWRERWDAAQAQAHQLHHDQHQHQHQHHPHSHQQHHTSNPITKFATTATKRREGMTRTLSSKDGGLVGSGKGASAVNLPMARFLDGMHCFDEICTELGLSEREAERKIREAWPDVVFVWR</sequence>
<feature type="compositionally biased region" description="Polar residues" evidence="2">
    <location>
        <begin position="373"/>
        <end position="402"/>
    </location>
</feature>
<feature type="non-terminal residue" evidence="3">
    <location>
        <position position="1"/>
    </location>
</feature>
<evidence type="ECO:0000313" key="4">
    <source>
        <dbReference type="Proteomes" id="UP000800041"/>
    </source>
</evidence>
<keyword evidence="4" id="KW-1185">Reference proteome</keyword>
<dbReference type="Pfam" id="PF06218">
    <property type="entry name" value="NPR2"/>
    <property type="match status" value="1"/>
</dbReference>
<evidence type="ECO:0000256" key="1">
    <source>
        <dbReference type="ARBA" id="ARBA00008433"/>
    </source>
</evidence>
<organism evidence="3 4">
    <name type="scientific">Aulographum hederae CBS 113979</name>
    <dbReference type="NCBI Taxonomy" id="1176131"/>
    <lineage>
        <taxon>Eukaryota</taxon>
        <taxon>Fungi</taxon>
        <taxon>Dikarya</taxon>
        <taxon>Ascomycota</taxon>
        <taxon>Pezizomycotina</taxon>
        <taxon>Dothideomycetes</taxon>
        <taxon>Pleosporomycetidae</taxon>
        <taxon>Aulographales</taxon>
        <taxon>Aulographaceae</taxon>
    </lineage>
</organism>
<accession>A0A6G1H625</accession>
<dbReference type="GO" id="GO:1904262">
    <property type="term" value="P:negative regulation of TORC1 signaling"/>
    <property type="evidence" value="ECO:0007669"/>
    <property type="project" value="TreeGrafter"/>
</dbReference>
<evidence type="ECO:0000313" key="3">
    <source>
        <dbReference type="EMBL" id="KAF1988671.1"/>
    </source>
</evidence>
<feature type="region of interest" description="Disordered" evidence="2">
    <location>
        <begin position="466"/>
        <end position="494"/>
    </location>
</feature>
<dbReference type="InterPro" id="IPR009348">
    <property type="entry name" value="NPR2-like"/>
</dbReference>
<feature type="compositionally biased region" description="Polar residues" evidence="2">
    <location>
        <begin position="322"/>
        <end position="336"/>
    </location>
</feature>
<dbReference type="Proteomes" id="UP000800041">
    <property type="component" value="Unassembled WGS sequence"/>
</dbReference>
<name>A0A6G1H625_9PEZI</name>
<proteinExistence type="inferred from homology"/>
<evidence type="ECO:0000256" key="2">
    <source>
        <dbReference type="SAM" id="MobiDB-lite"/>
    </source>
</evidence>
<dbReference type="PANTHER" id="PTHR12991">
    <property type="entry name" value="NITROGEN PERMEASE REGULATOR 2/TUMOR SUPPRESSOR CANDIDATE 4"/>
    <property type="match status" value="1"/>
</dbReference>
<feature type="region of interest" description="Disordered" evidence="2">
    <location>
        <begin position="314"/>
        <end position="347"/>
    </location>
</feature>
<feature type="compositionally biased region" description="Basic residues" evidence="2">
    <location>
        <begin position="479"/>
        <end position="491"/>
    </location>
</feature>
<dbReference type="GO" id="GO:0005774">
    <property type="term" value="C:vacuolar membrane"/>
    <property type="evidence" value="ECO:0007669"/>
    <property type="project" value="TreeGrafter"/>
</dbReference>
<gene>
    <name evidence="3" type="ORF">K402DRAFT_328724</name>
</gene>
<reference evidence="3" key="1">
    <citation type="journal article" date="2020" name="Stud. Mycol.">
        <title>101 Dothideomycetes genomes: a test case for predicting lifestyles and emergence of pathogens.</title>
        <authorList>
            <person name="Haridas S."/>
            <person name="Albert R."/>
            <person name="Binder M."/>
            <person name="Bloem J."/>
            <person name="Labutti K."/>
            <person name="Salamov A."/>
            <person name="Andreopoulos B."/>
            <person name="Baker S."/>
            <person name="Barry K."/>
            <person name="Bills G."/>
            <person name="Bluhm B."/>
            <person name="Cannon C."/>
            <person name="Castanera R."/>
            <person name="Culley D."/>
            <person name="Daum C."/>
            <person name="Ezra D."/>
            <person name="Gonzalez J."/>
            <person name="Henrissat B."/>
            <person name="Kuo A."/>
            <person name="Liang C."/>
            <person name="Lipzen A."/>
            <person name="Lutzoni F."/>
            <person name="Magnuson J."/>
            <person name="Mondo S."/>
            <person name="Nolan M."/>
            <person name="Ohm R."/>
            <person name="Pangilinan J."/>
            <person name="Park H.-J."/>
            <person name="Ramirez L."/>
            <person name="Alfaro M."/>
            <person name="Sun H."/>
            <person name="Tritt A."/>
            <person name="Yoshinaga Y."/>
            <person name="Zwiers L.-H."/>
            <person name="Turgeon B."/>
            <person name="Goodwin S."/>
            <person name="Spatafora J."/>
            <person name="Crous P."/>
            <person name="Grigoriev I."/>
        </authorList>
    </citation>
    <scope>NUCLEOTIDE SEQUENCE</scope>
    <source>
        <strain evidence="3">CBS 113979</strain>
    </source>
</reference>
<comment type="similarity">
    <text evidence="1">Belongs to the NPR2 family.</text>
</comment>
<dbReference type="GO" id="GO:0005096">
    <property type="term" value="F:GTPase activator activity"/>
    <property type="evidence" value="ECO:0007669"/>
    <property type="project" value="TreeGrafter"/>
</dbReference>
<dbReference type="AlphaFoldDB" id="A0A6G1H625"/>
<protein>
    <submittedName>
        <fullName evidence="3">Nitrogen permease regulator 2</fullName>
    </submittedName>
</protein>
<dbReference type="PANTHER" id="PTHR12991:SF10">
    <property type="entry name" value="GATOR COMPLEX PROTEIN NPRL2"/>
    <property type="match status" value="1"/>
</dbReference>
<dbReference type="OrthoDB" id="338854at2759"/>
<feature type="region of interest" description="Disordered" evidence="2">
    <location>
        <begin position="370"/>
        <end position="402"/>
    </location>
</feature>